<reference evidence="2 3" key="1">
    <citation type="journal article" date="2018" name="Nat. Ecol. Evol.">
        <title>Shark genomes provide insights into elasmobranch evolution and the origin of vertebrates.</title>
        <authorList>
            <person name="Hara Y"/>
            <person name="Yamaguchi K"/>
            <person name="Onimaru K"/>
            <person name="Kadota M"/>
            <person name="Koyanagi M"/>
            <person name="Keeley SD"/>
            <person name="Tatsumi K"/>
            <person name="Tanaka K"/>
            <person name="Motone F"/>
            <person name="Kageyama Y"/>
            <person name="Nozu R"/>
            <person name="Adachi N"/>
            <person name="Nishimura O"/>
            <person name="Nakagawa R"/>
            <person name="Tanegashima C"/>
            <person name="Kiyatake I"/>
            <person name="Matsumoto R"/>
            <person name="Murakumo K"/>
            <person name="Nishida K"/>
            <person name="Terakita A"/>
            <person name="Kuratani S"/>
            <person name="Sato K"/>
            <person name="Hyodo S Kuraku.S."/>
        </authorList>
    </citation>
    <scope>NUCLEOTIDE SEQUENCE [LARGE SCALE GENOMIC DNA]</scope>
</reference>
<evidence type="ECO:0000313" key="2">
    <source>
        <dbReference type="EMBL" id="GCC30213.1"/>
    </source>
</evidence>
<protein>
    <submittedName>
        <fullName evidence="2">Uncharacterized protein</fullName>
    </submittedName>
</protein>
<dbReference type="EMBL" id="BEZZ01000290">
    <property type="protein sequence ID" value="GCC30213.1"/>
    <property type="molecule type" value="Genomic_DNA"/>
</dbReference>
<gene>
    <name evidence="2" type="ORF">chiPu_0008661</name>
</gene>
<organism evidence="2 3">
    <name type="scientific">Chiloscyllium punctatum</name>
    <name type="common">Brownbanded bambooshark</name>
    <name type="synonym">Hemiscyllium punctatum</name>
    <dbReference type="NCBI Taxonomy" id="137246"/>
    <lineage>
        <taxon>Eukaryota</taxon>
        <taxon>Metazoa</taxon>
        <taxon>Chordata</taxon>
        <taxon>Craniata</taxon>
        <taxon>Vertebrata</taxon>
        <taxon>Chondrichthyes</taxon>
        <taxon>Elasmobranchii</taxon>
        <taxon>Galeomorphii</taxon>
        <taxon>Galeoidea</taxon>
        <taxon>Orectolobiformes</taxon>
        <taxon>Hemiscylliidae</taxon>
        <taxon>Chiloscyllium</taxon>
    </lineage>
</organism>
<sequence>MPGSHGAVILRGTSLARPACGRRVPEASPRAEANGGAVSPKEETNGGAMSPREETNGGAVSPREEANGGAVSPREEANGGAVSPRAEANGGAVSPRAEANGGAVSPRAEVSRGVVSPKAEASGGEACPRAKPRPLGTGSEASRRDCHRIKEVILAYAKKVSMDLEDAVCHHRPVICGRCGTDSNQNLMPDPALLEEKEMEYTSALSPSDFFICPSVVNGKSSPVAACEDHWA</sequence>
<dbReference type="STRING" id="137246.A0A401SIN9"/>
<keyword evidence="3" id="KW-1185">Reference proteome</keyword>
<feature type="region of interest" description="Disordered" evidence="1">
    <location>
        <begin position="1"/>
        <end position="142"/>
    </location>
</feature>
<dbReference type="AlphaFoldDB" id="A0A401SIN9"/>
<evidence type="ECO:0000313" key="3">
    <source>
        <dbReference type="Proteomes" id="UP000287033"/>
    </source>
</evidence>
<dbReference type="Proteomes" id="UP000287033">
    <property type="component" value="Unassembled WGS sequence"/>
</dbReference>
<comment type="caution">
    <text evidence="2">The sequence shown here is derived from an EMBL/GenBank/DDBJ whole genome shotgun (WGS) entry which is preliminary data.</text>
</comment>
<name>A0A401SIN9_CHIPU</name>
<accession>A0A401SIN9</accession>
<evidence type="ECO:0000256" key="1">
    <source>
        <dbReference type="SAM" id="MobiDB-lite"/>
    </source>
</evidence>
<proteinExistence type="predicted"/>